<dbReference type="Pfam" id="PF13905">
    <property type="entry name" value="Thioredoxin_8"/>
    <property type="match status" value="2"/>
</dbReference>
<dbReference type="InterPro" id="IPR013766">
    <property type="entry name" value="Thioredoxin_domain"/>
</dbReference>
<keyword evidence="3" id="KW-1185">Reference proteome</keyword>
<dbReference type="GO" id="GO:0004791">
    <property type="term" value="F:thioredoxin-disulfide reductase (NADPH) activity"/>
    <property type="evidence" value="ECO:0007669"/>
    <property type="project" value="TreeGrafter"/>
</dbReference>
<proteinExistence type="predicted"/>
<name>A0A0M0K094_9EUKA</name>
<dbReference type="GO" id="GO:0005634">
    <property type="term" value="C:nucleus"/>
    <property type="evidence" value="ECO:0007669"/>
    <property type="project" value="TreeGrafter"/>
</dbReference>
<protein>
    <submittedName>
        <fullName evidence="2">Nucleoredoxin 1</fullName>
    </submittedName>
</protein>
<feature type="domain" description="Thioredoxin" evidence="1">
    <location>
        <begin position="1"/>
        <end position="134"/>
    </location>
</feature>
<dbReference type="EMBL" id="JWZX01001821">
    <property type="protein sequence ID" value="KOO32230.1"/>
    <property type="molecule type" value="Genomic_DNA"/>
</dbReference>
<dbReference type="Proteomes" id="UP000037460">
    <property type="component" value="Unassembled WGS sequence"/>
</dbReference>
<evidence type="ECO:0000313" key="3">
    <source>
        <dbReference type="Proteomes" id="UP000037460"/>
    </source>
</evidence>
<comment type="caution">
    <text evidence="2">The sequence shown here is derived from an EMBL/GenBank/DDBJ whole genome shotgun (WGS) entry which is preliminary data.</text>
</comment>
<dbReference type="GO" id="GO:0031397">
    <property type="term" value="P:negative regulation of protein ubiquitination"/>
    <property type="evidence" value="ECO:0007669"/>
    <property type="project" value="TreeGrafter"/>
</dbReference>
<gene>
    <name evidence="2" type="ORF">Ctob_012511</name>
</gene>
<dbReference type="CDD" id="cd02964">
    <property type="entry name" value="TryX_like_family"/>
    <property type="match status" value="1"/>
</dbReference>
<dbReference type="AlphaFoldDB" id="A0A0M0K094"/>
<evidence type="ECO:0000313" key="2">
    <source>
        <dbReference type="EMBL" id="KOO32230.1"/>
    </source>
</evidence>
<dbReference type="GO" id="GO:0030178">
    <property type="term" value="P:negative regulation of Wnt signaling pathway"/>
    <property type="evidence" value="ECO:0007669"/>
    <property type="project" value="TreeGrafter"/>
</dbReference>
<dbReference type="InterPro" id="IPR036249">
    <property type="entry name" value="Thioredoxin-like_sf"/>
</dbReference>
<evidence type="ECO:0000259" key="1">
    <source>
        <dbReference type="PROSITE" id="PS51352"/>
    </source>
</evidence>
<dbReference type="Gene3D" id="3.40.30.10">
    <property type="entry name" value="Glutaredoxin"/>
    <property type="match status" value="3"/>
</dbReference>
<dbReference type="OrthoDB" id="409136at2759"/>
<dbReference type="SUPFAM" id="SSF52833">
    <property type="entry name" value="Thioredoxin-like"/>
    <property type="match status" value="2"/>
</dbReference>
<dbReference type="InterPro" id="IPR012336">
    <property type="entry name" value="Thioredoxin-like_fold"/>
</dbReference>
<organism evidence="2 3">
    <name type="scientific">Chrysochromulina tobinii</name>
    <dbReference type="NCBI Taxonomy" id="1460289"/>
    <lineage>
        <taxon>Eukaryota</taxon>
        <taxon>Haptista</taxon>
        <taxon>Haptophyta</taxon>
        <taxon>Prymnesiophyceae</taxon>
        <taxon>Prymnesiales</taxon>
        <taxon>Chrysochromulinaceae</taxon>
        <taxon>Chrysochromulina</taxon>
    </lineage>
</organism>
<feature type="domain" description="Thioredoxin" evidence="1">
    <location>
        <begin position="143"/>
        <end position="294"/>
    </location>
</feature>
<reference evidence="3" key="1">
    <citation type="journal article" date="2015" name="PLoS Genet.">
        <title>Genome Sequence and Transcriptome Analyses of Chrysochromulina tobin: Metabolic Tools for Enhanced Algal Fitness in the Prominent Order Prymnesiales (Haptophyceae).</title>
        <authorList>
            <person name="Hovde B.T."/>
            <person name="Deodato C.R."/>
            <person name="Hunsperger H.M."/>
            <person name="Ryken S.A."/>
            <person name="Yost W."/>
            <person name="Jha R.K."/>
            <person name="Patterson J."/>
            <person name="Monnat R.J. Jr."/>
            <person name="Barlow S.B."/>
            <person name="Starkenburg S.R."/>
            <person name="Cattolico R.A."/>
        </authorList>
    </citation>
    <scope>NUCLEOTIDE SEQUENCE</scope>
    <source>
        <strain evidence="3">CCMP291</strain>
    </source>
</reference>
<accession>A0A0M0K094</accession>
<dbReference type="PROSITE" id="PS51352">
    <property type="entry name" value="THIOREDOXIN_2"/>
    <property type="match status" value="2"/>
</dbReference>
<dbReference type="PANTHER" id="PTHR46472:SF1">
    <property type="entry name" value="NUCLEOREDOXIN"/>
    <property type="match status" value="1"/>
</dbReference>
<sequence>MTTLSQLLGEKLLNKEETVSTADALAGKHVALYFSAHWCPPCRGFTPELAKMYVSHLKAKGLEIVFVSSDRDEAGFSSYYAEMPWLALPYGERELKAKLSKKYKVSGIPSLIILDESGNLITADGREAVSEDPTGAEFPWKPPSVFDALGDEFLSGTEGETQSLDDIKRYAKVIGMYFSAHWCPPCRGFTPSLVSAYKDHLKAKGLEIIFVSSDRDQKAFLEYYGSMPWLAIPQGDTRKAKLSKLFSVDGIPAFVLIDAATGETITTEGRGAVGSDPKGDKFPWFPPTVNNLSEGEGVGSINDETALCVLLEGCSQATKDAALAALEPIATAKRAAKEELLFFYGPTDDGPASRIRELAKLGAATGTPQMVLLDIPDSGGFYVSDATEISADTITAFLEAFKAGALKRKQLGEEDEDEDA</sequence>
<dbReference type="PANTHER" id="PTHR46472">
    <property type="entry name" value="NUCLEOREDOXIN"/>
    <property type="match status" value="1"/>
</dbReference>